<organism evidence="10 11">
    <name type="scientific">Paenibacillus roseus</name>
    <dbReference type="NCBI Taxonomy" id="2798579"/>
    <lineage>
        <taxon>Bacteria</taxon>
        <taxon>Bacillati</taxon>
        <taxon>Bacillota</taxon>
        <taxon>Bacilli</taxon>
        <taxon>Bacillales</taxon>
        <taxon>Paenibacillaceae</taxon>
        <taxon>Paenibacillus</taxon>
    </lineage>
</organism>
<sequence>MRALPNENSRAITKTQTETQQDEKVAQLHADLLRYCIRLTGSRHAAEDLVQDTCVKAIRMIQQKMPHPNPAAYLKRVARNQWIDQVRRSARYEERLKHSTESFKKSEASDEAFEHDEKLEEALKLVIACLSPLQRTVYLLREALSLTGPETAALLDTTEGAVKAALNRARFALSRMLEGDDATDDAANSLTSVEIADISLLQAYSAALQLENTGLLVQLMNNDRLDPAASVIVLRNYASQARKAASVPQACLAA</sequence>
<dbReference type="RefSeq" id="WP_199017939.1">
    <property type="nucleotide sequence ID" value="NZ_JAELUP010000007.1"/>
</dbReference>
<keyword evidence="3 6" id="KW-0731">Sigma factor</keyword>
<dbReference type="PROSITE" id="PS01063">
    <property type="entry name" value="SIGMA70_ECF"/>
    <property type="match status" value="1"/>
</dbReference>
<dbReference type="SUPFAM" id="SSF88659">
    <property type="entry name" value="Sigma3 and sigma4 domains of RNA polymerase sigma factors"/>
    <property type="match status" value="1"/>
</dbReference>
<dbReference type="InterPro" id="IPR013324">
    <property type="entry name" value="RNA_pol_sigma_r3/r4-like"/>
</dbReference>
<keyword evidence="4 6" id="KW-0238">DNA-binding</keyword>
<dbReference type="InterPro" id="IPR013325">
    <property type="entry name" value="RNA_pol_sigma_r2"/>
</dbReference>
<dbReference type="PANTHER" id="PTHR43133">
    <property type="entry name" value="RNA POLYMERASE ECF-TYPE SIGMA FACTO"/>
    <property type="match status" value="1"/>
</dbReference>
<evidence type="ECO:0000256" key="3">
    <source>
        <dbReference type="ARBA" id="ARBA00023082"/>
    </source>
</evidence>
<evidence type="ECO:0000256" key="6">
    <source>
        <dbReference type="RuleBase" id="RU000716"/>
    </source>
</evidence>
<evidence type="ECO:0000256" key="7">
    <source>
        <dbReference type="SAM" id="MobiDB-lite"/>
    </source>
</evidence>
<feature type="region of interest" description="Disordered" evidence="7">
    <location>
        <begin position="1"/>
        <end position="20"/>
    </location>
</feature>
<feature type="domain" description="RNA polymerase sigma-70 region 2" evidence="8">
    <location>
        <begin position="26"/>
        <end position="91"/>
    </location>
</feature>
<comment type="caution">
    <text evidence="10">The sequence shown here is derived from an EMBL/GenBank/DDBJ whole genome shotgun (WGS) entry which is preliminary data.</text>
</comment>
<feature type="compositionally biased region" description="Polar residues" evidence="7">
    <location>
        <begin position="1"/>
        <end position="12"/>
    </location>
</feature>
<dbReference type="SUPFAM" id="SSF88946">
    <property type="entry name" value="Sigma2 domain of RNA polymerase sigma factors"/>
    <property type="match status" value="1"/>
</dbReference>
<evidence type="ECO:0000256" key="4">
    <source>
        <dbReference type="ARBA" id="ARBA00023125"/>
    </source>
</evidence>
<dbReference type="Gene3D" id="1.10.10.10">
    <property type="entry name" value="Winged helix-like DNA-binding domain superfamily/Winged helix DNA-binding domain"/>
    <property type="match status" value="1"/>
</dbReference>
<dbReference type="InterPro" id="IPR014284">
    <property type="entry name" value="RNA_pol_sigma-70_dom"/>
</dbReference>
<dbReference type="EMBL" id="JAELUP010000007">
    <property type="protein sequence ID" value="MBJ6360411.1"/>
    <property type="molecule type" value="Genomic_DNA"/>
</dbReference>
<dbReference type="GO" id="GO:0016987">
    <property type="term" value="F:sigma factor activity"/>
    <property type="evidence" value="ECO:0007669"/>
    <property type="project" value="UniProtKB-KW"/>
</dbReference>
<feature type="domain" description="RNA polymerase sigma factor 70 region 4 type 2" evidence="9">
    <location>
        <begin position="121"/>
        <end position="170"/>
    </location>
</feature>
<comment type="similarity">
    <text evidence="1 6">Belongs to the sigma-70 factor family. ECF subfamily.</text>
</comment>
<dbReference type="Gene3D" id="1.10.1740.10">
    <property type="match status" value="1"/>
</dbReference>
<dbReference type="GO" id="GO:0003677">
    <property type="term" value="F:DNA binding"/>
    <property type="evidence" value="ECO:0007669"/>
    <property type="project" value="UniProtKB-KW"/>
</dbReference>
<dbReference type="GO" id="GO:0006950">
    <property type="term" value="P:response to stress"/>
    <property type="evidence" value="ECO:0007669"/>
    <property type="project" value="UniProtKB-ARBA"/>
</dbReference>
<protein>
    <recommendedName>
        <fullName evidence="6">RNA polymerase sigma factor</fullName>
    </recommendedName>
</protein>
<dbReference type="InterPro" id="IPR013249">
    <property type="entry name" value="RNA_pol_sigma70_r4_t2"/>
</dbReference>
<keyword evidence="5 6" id="KW-0804">Transcription</keyword>
<dbReference type="InterPro" id="IPR036388">
    <property type="entry name" value="WH-like_DNA-bd_sf"/>
</dbReference>
<evidence type="ECO:0000313" key="10">
    <source>
        <dbReference type="EMBL" id="MBJ6360411.1"/>
    </source>
</evidence>
<evidence type="ECO:0000256" key="1">
    <source>
        <dbReference type="ARBA" id="ARBA00010641"/>
    </source>
</evidence>
<dbReference type="Pfam" id="PF04542">
    <property type="entry name" value="Sigma70_r2"/>
    <property type="match status" value="1"/>
</dbReference>
<evidence type="ECO:0000313" key="11">
    <source>
        <dbReference type="Proteomes" id="UP000640274"/>
    </source>
</evidence>
<gene>
    <name evidence="10" type="ORF">JFN88_03620</name>
</gene>
<reference evidence="10" key="1">
    <citation type="submission" date="2020-12" db="EMBL/GenBank/DDBJ databases">
        <authorList>
            <person name="Huq M.A."/>
        </authorList>
    </citation>
    <scope>NUCLEOTIDE SEQUENCE</scope>
    <source>
        <strain evidence="10">MAHUQ-46</strain>
    </source>
</reference>
<evidence type="ECO:0000259" key="8">
    <source>
        <dbReference type="Pfam" id="PF04542"/>
    </source>
</evidence>
<keyword evidence="11" id="KW-1185">Reference proteome</keyword>
<dbReference type="Proteomes" id="UP000640274">
    <property type="component" value="Unassembled WGS sequence"/>
</dbReference>
<dbReference type="AlphaFoldDB" id="A0A934J401"/>
<proteinExistence type="inferred from homology"/>
<dbReference type="NCBIfam" id="TIGR02937">
    <property type="entry name" value="sigma70-ECF"/>
    <property type="match status" value="1"/>
</dbReference>
<dbReference type="InterPro" id="IPR039425">
    <property type="entry name" value="RNA_pol_sigma-70-like"/>
</dbReference>
<name>A0A934J401_9BACL</name>
<dbReference type="PANTHER" id="PTHR43133:SF8">
    <property type="entry name" value="RNA POLYMERASE SIGMA FACTOR HI_1459-RELATED"/>
    <property type="match status" value="1"/>
</dbReference>
<dbReference type="GO" id="GO:0006352">
    <property type="term" value="P:DNA-templated transcription initiation"/>
    <property type="evidence" value="ECO:0007669"/>
    <property type="project" value="InterPro"/>
</dbReference>
<dbReference type="InterPro" id="IPR007627">
    <property type="entry name" value="RNA_pol_sigma70_r2"/>
</dbReference>
<evidence type="ECO:0000256" key="5">
    <source>
        <dbReference type="ARBA" id="ARBA00023163"/>
    </source>
</evidence>
<evidence type="ECO:0000256" key="2">
    <source>
        <dbReference type="ARBA" id="ARBA00023015"/>
    </source>
</evidence>
<dbReference type="InterPro" id="IPR000838">
    <property type="entry name" value="RNA_pol_sigma70_ECF_CS"/>
</dbReference>
<accession>A0A934J401</accession>
<dbReference type="Pfam" id="PF08281">
    <property type="entry name" value="Sigma70_r4_2"/>
    <property type="match status" value="1"/>
</dbReference>
<keyword evidence="2 6" id="KW-0805">Transcription regulation</keyword>
<evidence type="ECO:0000259" key="9">
    <source>
        <dbReference type="Pfam" id="PF08281"/>
    </source>
</evidence>